<dbReference type="InterPro" id="IPR037176">
    <property type="entry name" value="Osmotin/thaumatin-like_sf"/>
</dbReference>
<evidence type="ECO:0000313" key="4">
    <source>
        <dbReference type="Proteomes" id="UP000019374"/>
    </source>
</evidence>
<feature type="signal peptide" evidence="1">
    <location>
        <begin position="1"/>
        <end position="15"/>
    </location>
</feature>
<evidence type="ECO:0000313" key="3">
    <source>
        <dbReference type="EMBL" id="EQK98849.1"/>
    </source>
</evidence>
<dbReference type="Pfam" id="PF16483">
    <property type="entry name" value="Glyco_hydro_64"/>
    <property type="match status" value="1"/>
</dbReference>
<dbReference type="InterPro" id="IPR032477">
    <property type="entry name" value="Glyco_hydro_64"/>
</dbReference>
<organism evidence="3 4">
    <name type="scientific">Ophiocordyceps sinensis (strain Co18 / CGMCC 3.14243)</name>
    <name type="common">Yarsagumba caterpillar fungus</name>
    <name type="synonym">Hirsutella sinensis</name>
    <dbReference type="NCBI Taxonomy" id="911162"/>
    <lineage>
        <taxon>Eukaryota</taxon>
        <taxon>Fungi</taxon>
        <taxon>Dikarya</taxon>
        <taxon>Ascomycota</taxon>
        <taxon>Pezizomycotina</taxon>
        <taxon>Sordariomycetes</taxon>
        <taxon>Hypocreomycetidae</taxon>
        <taxon>Hypocreales</taxon>
        <taxon>Ophiocordycipitaceae</taxon>
        <taxon>Ophiocordyceps</taxon>
    </lineage>
</organism>
<feature type="domain" description="GH64" evidence="2">
    <location>
        <begin position="35"/>
        <end position="233"/>
    </location>
</feature>
<gene>
    <name evidence="3" type="ORF">OCS_05439</name>
</gene>
<accession>T5A0C9</accession>
<evidence type="ECO:0000259" key="2">
    <source>
        <dbReference type="Pfam" id="PF16483"/>
    </source>
</evidence>
<dbReference type="AlphaFoldDB" id="T5A0C9"/>
<proteinExistence type="predicted"/>
<reference evidence="3 4" key="1">
    <citation type="journal article" date="2013" name="Chin. Sci. Bull.">
        <title>Genome survey uncovers the secrets of sex and lifestyle in caterpillar fungus.</title>
        <authorList>
            <person name="Hu X."/>
            <person name="Zhang Y."/>
            <person name="Xiao G."/>
            <person name="Zheng P."/>
            <person name="Xia Y."/>
            <person name="Zhang X."/>
            <person name="St Leger R.J."/>
            <person name="Liu X."/>
            <person name="Wang C."/>
        </authorList>
    </citation>
    <scope>NUCLEOTIDE SEQUENCE [LARGE SCALE GENOMIC DNA]</scope>
    <source>
        <strain evidence="4">Co18 / CGMCC 3.14243</strain>
        <tissue evidence="3">Fruit-body</tissue>
    </source>
</reference>
<dbReference type="Proteomes" id="UP000019374">
    <property type="component" value="Unassembled WGS sequence"/>
</dbReference>
<feature type="chain" id="PRO_5012113337" description="GH64 domain-containing protein" evidence="1">
    <location>
        <begin position="16"/>
        <end position="256"/>
    </location>
</feature>
<dbReference type="HOGENOM" id="CLU_1086240_0_0_1"/>
<dbReference type="EMBL" id="KE653937">
    <property type="protein sequence ID" value="EQK98849.1"/>
    <property type="molecule type" value="Genomic_DNA"/>
</dbReference>
<dbReference type="Gene3D" id="2.60.110.10">
    <property type="entry name" value="Thaumatin"/>
    <property type="match status" value="1"/>
</dbReference>
<sequence>MRFLSILAALGAAFASPFTDVAQNEISARDASDSVQFIFINNLDAQQKVYIVGRVEEKWAFVQQNGSIALVGHFNSLADVAITLAANEKDRKIDIPRPLVEGRIYSAESDLHFITNGETLGHPHPGHNVQAREAIRWNSMDFQLPSDSRFLSAAIDYQLFIGTPTFSFSITSSDGRTESVRGLRNDCVENFCKGEKDGKDAKLCVVNGSKYLRIFQPLPFAQKNPQAFAQYCQTSSGDGRGIGVVADAQQMTITLG</sequence>
<name>T5A0C9_OPHSC</name>
<protein>
    <recommendedName>
        <fullName evidence="2">GH64 domain-containing protein</fullName>
    </recommendedName>
</protein>
<keyword evidence="1" id="KW-0732">Signal</keyword>
<evidence type="ECO:0000256" key="1">
    <source>
        <dbReference type="SAM" id="SignalP"/>
    </source>
</evidence>